<dbReference type="Pfam" id="PF01638">
    <property type="entry name" value="HxlR"/>
    <property type="match status" value="1"/>
</dbReference>
<evidence type="ECO:0000256" key="2">
    <source>
        <dbReference type="ARBA" id="ARBA00023125"/>
    </source>
</evidence>
<keyword evidence="6" id="KW-1185">Reference proteome</keyword>
<accession>A0A417XW34</accession>
<dbReference type="InterPro" id="IPR002577">
    <property type="entry name" value="HTH_HxlR"/>
</dbReference>
<gene>
    <name evidence="5" type="ORF">D0Z08_23615</name>
</gene>
<proteinExistence type="predicted"/>
<evidence type="ECO:0000313" key="5">
    <source>
        <dbReference type="EMBL" id="RHW24709.1"/>
    </source>
</evidence>
<dbReference type="EMBL" id="QXGH01000030">
    <property type="protein sequence ID" value="RHW24709.1"/>
    <property type="molecule type" value="Genomic_DNA"/>
</dbReference>
<dbReference type="Proteomes" id="UP000283644">
    <property type="component" value="Unassembled WGS sequence"/>
</dbReference>
<dbReference type="AlphaFoldDB" id="A0A417XW34"/>
<name>A0A417XW34_9ACTN</name>
<dbReference type="RefSeq" id="WP_118927720.1">
    <property type="nucleotide sequence ID" value="NZ_QXGH01000030.1"/>
</dbReference>
<evidence type="ECO:0000256" key="1">
    <source>
        <dbReference type="ARBA" id="ARBA00023015"/>
    </source>
</evidence>
<dbReference type="GO" id="GO:0003677">
    <property type="term" value="F:DNA binding"/>
    <property type="evidence" value="ECO:0007669"/>
    <property type="project" value="UniProtKB-KW"/>
</dbReference>
<reference evidence="5 6" key="1">
    <citation type="submission" date="2018-09" db="EMBL/GenBank/DDBJ databases">
        <title>Genome sequencing of Nocardioides immobilis CCTCC AB 2017083 for comparison to Nocardioides silvaticus.</title>
        <authorList>
            <person name="Li C."/>
            <person name="Wang G."/>
        </authorList>
    </citation>
    <scope>NUCLEOTIDE SEQUENCE [LARGE SCALE GENOMIC DNA]</scope>
    <source>
        <strain evidence="5 6">CCTCC AB 2017083</strain>
    </source>
</reference>
<dbReference type="OrthoDB" id="9792527at2"/>
<keyword evidence="3" id="KW-0804">Transcription</keyword>
<keyword evidence="2" id="KW-0238">DNA-binding</keyword>
<organism evidence="5 6">
    <name type="scientific">Nocardioides immobilis</name>
    <dbReference type="NCBI Taxonomy" id="2049295"/>
    <lineage>
        <taxon>Bacteria</taxon>
        <taxon>Bacillati</taxon>
        <taxon>Actinomycetota</taxon>
        <taxon>Actinomycetes</taxon>
        <taxon>Propionibacteriales</taxon>
        <taxon>Nocardioidaceae</taxon>
        <taxon>Nocardioides</taxon>
    </lineage>
</organism>
<evidence type="ECO:0000313" key="6">
    <source>
        <dbReference type="Proteomes" id="UP000283644"/>
    </source>
</evidence>
<keyword evidence="1" id="KW-0805">Transcription regulation</keyword>
<feature type="domain" description="HTH hxlR-type" evidence="4">
    <location>
        <begin position="14"/>
        <end position="113"/>
    </location>
</feature>
<evidence type="ECO:0000259" key="4">
    <source>
        <dbReference type="PROSITE" id="PS51118"/>
    </source>
</evidence>
<dbReference type="InterPro" id="IPR036388">
    <property type="entry name" value="WH-like_DNA-bd_sf"/>
</dbReference>
<dbReference type="InterPro" id="IPR036390">
    <property type="entry name" value="WH_DNA-bd_sf"/>
</dbReference>
<evidence type="ECO:0000256" key="3">
    <source>
        <dbReference type="ARBA" id="ARBA00023163"/>
    </source>
</evidence>
<dbReference type="PANTHER" id="PTHR33204:SF18">
    <property type="entry name" value="TRANSCRIPTIONAL REGULATORY PROTEIN"/>
    <property type="match status" value="1"/>
</dbReference>
<protein>
    <submittedName>
        <fullName evidence="5">Transcriptional regulator</fullName>
    </submittedName>
</protein>
<dbReference type="Gene3D" id="1.10.10.10">
    <property type="entry name" value="Winged helix-like DNA-binding domain superfamily/Winged helix DNA-binding domain"/>
    <property type="match status" value="1"/>
</dbReference>
<sequence length="157" mass="17536">MATPAALAYSAVNCTVGRTIAILGERSTLLVIREMVNGIRRFEDIRVRTAIPRQTLADRLRLLVEHGILRKEPYQAHGQRARHEYRLTDKGLALYPVLIAMAQWGDRYLADPEGPSVRFEHRDCGAKVDVTLTCANGHEVSDPRHVIPQPGPGAHLR</sequence>
<dbReference type="PANTHER" id="PTHR33204">
    <property type="entry name" value="TRANSCRIPTIONAL REGULATOR, MARR FAMILY"/>
    <property type="match status" value="1"/>
</dbReference>
<dbReference type="SUPFAM" id="SSF46785">
    <property type="entry name" value="Winged helix' DNA-binding domain"/>
    <property type="match status" value="1"/>
</dbReference>
<dbReference type="PROSITE" id="PS51118">
    <property type="entry name" value="HTH_HXLR"/>
    <property type="match status" value="1"/>
</dbReference>
<comment type="caution">
    <text evidence="5">The sequence shown here is derived from an EMBL/GenBank/DDBJ whole genome shotgun (WGS) entry which is preliminary data.</text>
</comment>